<keyword evidence="10" id="KW-0413">Isomerase</keyword>
<comment type="catalytic activity">
    <reaction evidence="12 14">
        <text>ATP + H2O = ADP + phosphate + H(+)</text>
        <dbReference type="Rhea" id="RHEA:13065"/>
        <dbReference type="ChEBI" id="CHEBI:15377"/>
        <dbReference type="ChEBI" id="CHEBI:15378"/>
        <dbReference type="ChEBI" id="CHEBI:30616"/>
        <dbReference type="ChEBI" id="CHEBI:43474"/>
        <dbReference type="ChEBI" id="CHEBI:456216"/>
        <dbReference type="EC" id="5.6.2.3"/>
    </reaction>
</comment>
<proteinExistence type="inferred from homology"/>
<dbReference type="InterPro" id="IPR007692">
    <property type="entry name" value="DNA_helicase_DnaB"/>
</dbReference>
<keyword evidence="6 14" id="KW-0378">Hydrolase</keyword>
<evidence type="ECO:0000256" key="4">
    <source>
        <dbReference type="ARBA" id="ARBA00022705"/>
    </source>
</evidence>
<dbReference type="PANTHER" id="PTHR30153:SF2">
    <property type="entry name" value="REPLICATIVE DNA HELICASE"/>
    <property type="match status" value="1"/>
</dbReference>
<dbReference type="RefSeq" id="WP_135246819.1">
    <property type="nucleotide sequence ID" value="NZ_SIHO01000003.1"/>
</dbReference>
<evidence type="ECO:0000256" key="1">
    <source>
        <dbReference type="ARBA" id="ARBA00008428"/>
    </source>
</evidence>
<evidence type="ECO:0000256" key="13">
    <source>
        <dbReference type="NCBIfam" id="TIGR00665"/>
    </source>
</evidence>
<evidence type="ECO:0000313" key="16">
    <source>
        <dbReference type="EMBL" id="TFU01315.1"/>
    </source>
</evidence>
<evidence type="ECO:0000259" key="15">
    <source>
        <dbReference type="PROSITE" id="PS51199"/>
    </source>
</evidence>
<dbReference type="InterPro" id="IPR007693">
    <property type="entry name" value="DNA_helicase_DnaB-like_N"/>
</dbReference>
<keyword evidence="5 14" id="KW-0547">Nucleotide-binding</keyword>
<dbReference type="NCBIfam" id="TIGR00665">
    <property type="entry name" value="DnaB"/>
    <property type="match status" value="1"/>
</dbReference>
<dbReference type="EC" id="5.6.2.3" evidence="13 14"/>
<dbReference type="GO" id="GO:0006269">
    <property type="term" value="P:DNA replication, synthesis of primer"/>
    <property type="evidence" value="ECO:0007669"/>
    <property type="project" value="UniProtKB-UniRule"/>
</dbReference>
<dbReference type="GO" id="GO:1990077">
    <property type="term" value="C:primosome complex"/>
    <property type="evidence" value="ECO:0007669"/>
    <property type="project" value="UniProtKB-UniRule"/>
</dbReference>
<comment type="function">
    <text evidence="11 14">The main replicative DNA helicase, it participates in initiation and elongation during chromosome replication. Travels ahead of the DNA replisome, separating dsDNA into templates for DNA synthesis. A processive ATP-dependent 5'-3' DNA helicase it has DNA-dependent ATPase activity.</text>
</comment>
<dbReference type="AlphaFoldDB" id="A0A4Y9EMA7"/>
<dbReference type="OrthoDB" id="9773982at2"/>
<organism evidence="16 17">
    <name type="scientific">Glacieibacterium arshaanense</name>
    <dbReference type="NCBI Taxonomy" id="2511025"/>
    <lineage>
        <taxon>Bacteria</taxon>
        <taxon>Pseudomonadati</taxon>
        <taxon>Pseudomonadota</taxon>
        <taxon>Alphaproteobacteria</taxon>
        <taxon>Sphingomonadales</taxon>
        <taxon>Sphingosinicellaceae</taxon>
        <taxon>Glacieibacterium</taxon>
    </lineage>
</organism>
<dbReference type="InterPro" id="IPR016136">
    <property type="entry name" value="DNA_helicase_N/primase_C"/>
</dbReference>
<dbReference type="Gene3D" id="1.10.860.10">
    <property type="entry name" value="DNAb Helicase, Chain A"/>
    <property type="match status" value="1"/>
</dbReference>
<dbReference type="Pfam" id="PF00772">
    <property type="entry name" value="DnaB"/>
    <property type="match status" value="1"/>
</dbReference>
<keyword evidence="3 14" id="KW-0639">Primosome</keyword>
<dbReference type="InterPro" id="IPR027417">
    <property type="entry name" value="P-loop_NTPase"/>
</dbReference>
<evidence type="ECO:0000256" key="11">
    <source>
        <dbReference type="ARBA" id="ARBA00044932"/>
    </source>
</evidence>
<dbReference type="Gene3D" id="3.40.50.300">
    <property type="entry name" value="P-loop containing nucleotide triphosphate hydrolases"/>
    <property type="match status" value="1"/>
</dbReference>
<evidence type="ECO:0000256" key="9">
    <source>
        <dbReference type="ARBA" id="ARBA00023125"/>
    </source>
</evidence>
<dbReference type="GO" id="GO:0005524">
    <property type="term" value="F:ATP binding"/>
    <property type="evidence" value="ECO:0007669"/>
    <property type="project" value="UniProtKB-UniRule"/>
</dbReference>
<keyword evidence="9 14" id="KW-0238">DNA-binding</keyword>
<sequence>MNPPIPLRAVTAPDPTVLPHNIEAEAALLGAMMIDNRLVEDVQLKLRPEHFHEPLHGRIYDAIVRLVVRNMVANPVTLKPLFDADPAMLEIGGTGYLAELTSQSAALIAAKDFASQIYDLALLRELISVGRNMATSAFDTGSDIPPLTQIENAELALYNVAEQGEVAGSVKTFRQATTEAIGMAERAMKSGGHLSGYTTGLDGLNAKIGGLHKSDLVILAGRPAMGKTALATNIAFAAAQRFMRDKADGIAEADSSGTGVAFFSLEMSADQLATRVLAEQSGVNSESLRMGKISQSEFNSLARAAGALSELPFYIDDTPALTIAALRTRARRMKRQKGIGLIVVDYLQLLQGSARASNENRVQEISEITRGLKTLAKELQIPVLALSQLSRAVENREDKRPQLADLRESGTIEQDADIVLFVYREEYYHSLKQPDVEDVEKHAKWLERAEKLFGLAEVIVAKQRHGSTGAVPLTFHKSTTKFSDRADDAYMPDPY</sequence>
<dbReference type="GO" id="GO:0016887">
    <property type="term" value="F:ATP hydrolysis activity"/>
    <property type="evidence" value="ECO:0007669"/>
    <property type="project" value="RHEA"/>
</dbReference>
<comment type="caution">
    <text evidence="16">The sequence shown here is derived from an EMBL/GenBank/DDBJ whole genome shotgun (WGS) entry which is preliminary data.</text>
</comment>
<dbReference type="GO" id="GO:0043139">
    <property type="term" value="F:5'-3' DNA helicase activity"/>
    <property type="evidence" value="ECO:0007669"/>
    <property type="project" value="UniProtKB-EC"/>
</dbReference>
<protein>
    <recommendedName>
        <fullName evidence="13 14">Replicative DNA helicase</fullName>
        <ecNumber evidence="13 14">5.6.2.3</ecNumber>
    </recommendedName>
</protein>
<dbReference type="SUPFAM" id="SSF48024">
    <property type="entry name" value="N-terminal domain of DnaB helicase"/>
    <property type="match status" value="1"/>
</dbReference>
<dbReference type="CDD" id="cd00984">
    <property type="entry name" value="DnaB_C"/>
    <property type="match status" value="1"/>
</dbReference>
<feature type="domain" description="SF4 helicase" evidence="15">
    <location>
        <begin position="190"/>
        <end position="489"/>
    </location>
</feature>
<evidence type="ECO:0000256" key="8">
    <source>
        <dbReference type="ARBA" id="ARBA00022840"/>
    </source>
</evidence>
<dbReference type="NCBIfam" id="NF006606">
    <property type="entry name" value="PRK09165.1"/>
    <property type="match status" value="1"/>
</dbReference>
<name>A0A4Y9EMA7_9SPHN</name>
<dbReference type="PANTHER" id="PTHR30153">
    <property type="entry name" value="REPLICATIVE DNA HELICASE DNAB"/>
    <property type="match status" value="1"/>
</dbReference>
<dbReference type="GO" id="GO:0005829">
    <property type="term" value="C:cytosol"/>
    <property type="evidence" value="ECO:0007669"/>
    <property type="project" value="TreeGrafter"/>
</dbReference>
<dbReference type="SUPFAM" id="SSF52540">
    <property type="entry name" value="P-loop containing nucleoside triphosphate hydrolases"/>
    <property type="match status" value="1"/>
</dbReference>
<keyword evidence="17" id="KW-1185">Reference proteome</keyword>
<accession>A0A4Y9EMA7</accession>
<reference evidence="16 17" key="1">
    <citation type="submission" date="2019-02" db="EMBL/GenBank/DDBJ databases">
        <title>Polymorphobacter sp. isolated from the lake at the Tibet of China.</title>
        <authorList>
            <person name="Li A."/>
        </authorList>
    </citation>
    <scope>NUCLEOTIDE SEQUENCE [LARGE SCALE GENOMIC DNA]</scope>
    <source>
        <strain evidence="16 17">DJ1R-1</strain>
    </source>
</reference>
<evidence type="ECO:0000256" key="7">
    <source>
        <dbReference type="ARBA" id="ARBA00022806"/>
    </source>
</evidence>
<evidence type="ECO:0000256" key="10">
    <source>
        <dbReference type="ARBA" id="ARBA00023235"/>
    </source>
</evidence>
<keyword evidence="4 14" id="KW-0235">DNA replication</keyword>
<evidence type="ECO:0000313" key="17">
    <source>
        <dbReference type="Proteomes" id="UP000297737"/>
    </source>
</evidence>
<keyword evidence="8 14" id="KW-0067">ATP-binding</keyword>
<evidence type="ECO:0000256" key="2">
    <source>
        <dbReference type="ARBA" id="ARBA00011643"/>
    </source>
</evidence>
<keyword evidence="7 14" id="KW-0347">Helicase</keyword>
<evidence type="ECO:0000256" key="12">
    <source>
        <dbReference type="ARBA" id="ARBA00048954"/>
    </source>
</evidence>
<evidence type="ECO:0000256" key="14">
    <source>
        <dbReference type="RuleBase" id="RU362085"/>
    </source>
</evidence>
<dbReference type="Pfam" id="PF03796">
    <property type="entry name" value="DnaB_C"/>
    <property type="match status" value="1"/>
</dbReference>
<gene>
    <name evidence="16" type="ORF">EUV02_13555</name>
</gene>
<dbReference type="EMBL" id="SIHO01000003">
    <property type="protein sequence ID" value="TFU01315.1"/>
    <property type="molecule type" value="Genomic_DNA"/>
</dbReference>
<evidence type="ECO:0000256" key="3">
    <source>
        <dbReference type="ARBA" id="ARBA00022515"/>
    </source>
</evidence>
<dbReference type="PROSITE" id="PS51199">
    <property type="entry name" value="SF4_HELICASE"/>
    <property type="match status" value="1"/>
</dbReference>
<evidence type="ECO:0000256" key="5">
    <source>
        <dbReference type="ARBA" id="ARBA00022741"/>
    </source>
</evidence>
<dbReference type="Proteomes" id="UP000297737">
    <property type="component" value="Unassembled WGS sequence"/>
</dbReference>
<comment type="subunit">
    <text evidence="2">Homohexamer.</text>
</comment>
<evidence type="ECO:0000256" key="6">
    <source>
        <dbReference type="ARBA" id="ARBA00022801"/>
    </source>
</evidence>
<dbReference type="InterPro" id="IPR007694">
    <property type="entry name" value="DNA_helicase_DnaB-like_C"/>
</dbReference>
<comment type="similarity">
    <text evidence="1 14">Belongs to the helicase family. DnaB subfamily.</text>
</comment>
<dbReference type="InterPro" id="IPR036185">
    <property type="entry name" value="DNA_heli_DnaB-like_N_sf"/>
</dbReference>
<dbReference type="GO" id="GO:0003677">
    <property type="term" value="F:DNA binding"/>
    <property type="evidence" value="ECO:0007669"/>
    <property type="project" value="UniProtKB-UniRule"/>
</dbReference>